<evidence type="ECO:0000313" key="1">
    <source>
        <dbReference type="EMBL" id="ABW68943.1"/>
    </source>
</evidence>
<reference evidence="1 2" key="1">
    <citation type="submission" date="2007-10" db="EMBL/GenBank/DDBJ databases">
        <title>Complete sequence of Desulfococcus oleovorans Hxd3.</title>
        <authorList>
            <consortium name="US DOE Joint Genome Institute"/>
            <person name="Copeland A."/>
            <person name="Lucas S."/>
            <person name="Lapidus A."/>
            <person name="Barry K."/>
            <person name="Glavina del Rio T."/>
            <person name="Dalin E."/>
            <person name="Tice H."/>
            <person name="Pitluck S."/>
            <person name="Kiss H."/>
            <person name="Brettin T."/>
            <person name="Bruce D."/>
            <person name="Detter J.C."/>
            <person name="Han C."/>
            <person name="Schmutz J."/>
            <person name="Larimer F."/>
            <person name="Land M."/>
            <person name="Hauser L."/>
            <person name="Kyrpides N."/>
            <person name="Kim E."/>
            <person name="Wawrik B."/>
            <person name="Richardson P."/>
        </authorList>
    </citation>
    <scope>NUCLEOTIDE SEQUENCE [LARGE SCALE GENOMIC DNA]</scope>
    <source>
        <strain evidence="2">DSM 6200 / JCM 39069 / Hxd3</strain>
    </source>
</reference>
<accession>A8ZZS1</accession>
<dbReference type="RefSeq" id="WP_012176553.1">
    <property type="nucleotide sequence ID" value="NC_009943.1"/>
</dbReference>
<dbReference type="Proteomes" id="UP000008561">
    <property type="component" value="Chromosome"/>
</dbReference>
<proteinExistence type="predicted"/>
<dbReference type="AlphaFoldDB" id="A8ZZS1"/>
<dbReference type="STRING" id="96561.Dole_3140"/>
<protein>
    <submittedName>
        <fullName evidence="1">Uncharacterized protein</fullName>
    </submittedName>
</protein>
<keyword evidence="2" id="KW-1185">Reference proteome</keyword>
<dbReference type="KEGG" id="dol:Dole_3140"/>
<sequence length="237" mass="27160">MKCDKGTYIGQITSGIDVPSTLALKTISFINQNLPAWRDDPDRPKEQSEDKLNLQLCKFLDSRARRDFPMVRFDHEEYQTGIRRVDLSASPVEKAIFGAITYTIYDPILVIEGKRLPAPSTNREKEYVIGDVNKKNGGIERFKLGLHGFDLNIAVIVGYVQEKRLDHWYQKINEWILELADGTKKGSCVWNTDEVLKQLMQYRITRVSSCQSTHSRTGSKVSSEIKIHHLWIAMDTT</sequence>
<organism evidence="1 2">
    <name type="scientific">Desulfosudis oleivorans (strain DSM 6200 / JCM 39069 / Hxd3)</name>
    <name type="common">Desulfococcus oleovorans</name>
    <dbReference type="NCBI Taxonomy" id="96561"/>
    <lineage>
        <taxon>Bacteria</taxon>
        <taxon>Pseudomonadati</taxon>
        <taxon>Thermodesulfobacteriota</taxon>
        <taxon>Desulfobacteria</taxon>
        <taxon>Desulfobacterales</taxon>
        <taxon>Desulfosudaceae</taxon>
        <taxon>Desulfosudis</taxon>
    </lineage>
</organism>
<evidence type="ECO:0000313" key="2">
    <source>
        <dbReference type="Proteomes" id="UP000008561"/>
    </source>
</evidence>
<dbReference type="OrthoDB" id="6913282at2"/>
<dbReference type="HOGENOM" id="CLU_102103_0_0_7"/>
<dbReference type="eggNOG" id="ENOG503382N">
    <property type="taxonomic scope" value="Bacteria"/>
</dbReference>
<name>A8ZZS1_DESOH</name>
<gene>
    <name evidence="1" type="ordered locus">Dole_3140</name>
</gene>
<dbReference type="EMBL" id="CP000859">
    <property type="protein sequence ID" value="ABW68943.1"/>
    <property type="molecule type" value="Genomic_DNA"/>
</dbReference>